<keyword evidence="4" id="KW-1185">Reference proteome</keyword>
<dbReference type="Gene3D" id="3.10.450.50">
    <property type="match status" value="1"/>
</dbReference>
<evidence type="ECO:0000313" key="3">
    <source>
        <dbReference type="EMBL" id="CAG5071933.1"/>
    </source>
</evidence>
<dbReference type="EMBL" id="CAJRAU010000005">
    <property type="protein sequence ID" value="CAG5071933.1"/>
    <property type="molecule type" value="Genomic_DNA"/>
</dbReference>
<dbReference type="SUPFAM" id="SSF54427">
    <property type="entry name" value="NTF2-like"/>
    <property type="match status" value="1"/>
</dbReference>
<sequence>MKFILLFLIQFSFVLSANAQLSQPIDGTDCARQFFIALQEKDINALEGILTADFTVVSFNGQTINRQQLIQTVNDGLLVVESGMISGISTRNYRDVAIVTGLWSIRARFRNNSFQGDLSFMAVCTRSGAKWQVSAVQLTPVQ</sequence>
<evidence type="ECO:0000259" key="2">
    <source>
        <dbReference type="Pfam" id="PF14534"/>
    </source>
</evidence>
<keyword evidence="1" id="KW-0732">Signal</keyword>
<reference evidence="3 4" key="1">
    <citation type="submission" date="2021-04" db="EMBL/GenBank/DDBJ databases">
        <authorList>
            <person name="Rodrigo-Torres L."/>
            <person name="Arahal R. D."/>
            <person name="Lucena T."/>
        </authorList>
    </citation>
    <scope>NUCLEOTIDE SEQUENCE [LARGE SCALE GENOMIC DNA]</scope>
    <source>
        <strain evidence="3 4">CECT 9623</strain>
    </source>
</reference>
<evidence type="ECO:0000313" key="4">
    <source>
        <dbReference type="Proteomes" id="UP000679725"/>
    </source>
</evidence>
<dbReference type="RefSeq" id="WP_215235187.1">
    <property type="nucleotide sequence ID" value="NZ_CAJRAU010000005.1"/>
</dbReference>
<feature type="chain" id="PRO_5045983178" description="DUF4440 domain-containing protein" evidence="1">
    <location>
        <begin position="20"/>
        <end position="142"/>
    </location>
</feature>
<feature type="domain" description="DUF4440" evidence="2">
    <location>
        <begin position="30"/>
        <end position="133"/>
    </location>
</feature>
<evidence type="ECO:0000256" key="1">
    <source>
        <dbReference type="SAM" id="SignalP"/>
    </source>
</evidence>
<gene>
    <name evidence="3" type="ORF">DYBT9623_03909</name>
</gene>
<dbReference type="InterPro" id="IPR027843">
    <property type="entry name" value="DUF4440"/>
</dbReference>
<accession>A0ABN7RGL1</accession>
<proteinExistence type="predicted"/>
<name>A0ABN7RGL1_9BACT</name>
<dbReference type="InterPro" id="IPR032710">
    <property type="entry name" value="NTF2-like_dom_sf"/>
</dbReference>
<comment type="caution">
    <text evidence="3">The sequence shown here is derived from an EMBL/GenBank/DDBJ whole genome shotgun (WGS) entry which is preliminary data.</text>
</comment>
<feature type="signal peptide" evidence="1">
    <location>
        <begin position="1"/>
        <end position="19"/>
    </location>
</feature>
<dbReference type="Proteomes" id="UP000679725">
    <property type="component" value="Unassembled WGS sequence"/>
</dbReference>
<dbReference type="Pfam" id="PF14534">
    <property type="entry name" value="DUF4440"/>
    <property type="match status" value="1"/>
</dbReference>
<organism evidence="3 4">
    <name type="scientific">Dyadobacter linearis</name>
    <dbReference type="NCBI Taxonomy" id="2823330"/>
    <lineage>
        <taxon>Bacteria</taxon>
        <taxon>Pseudomonadati</taxon>
        <taxon>Bacteroidota</taxon>
        <taxon>Cytophagia</taxon>
        <taxon>Cytophagales</taxon>
        <taxon>Spirosomataceae</taxon>
        <taxon>Dyadobacter</taxon>
    </lineage>
</organism>
<protein>
    <recommendedName>
        <fullName evidence="2">DUF4440 domain-containing protein</fullName>
    </recommendedName>
</protein>